<dbReference type="GO" id="GO:0005543">
    <property type="term" value="F:phospholipid binding"/>
    <property type="evidence" value="ECO:0007669"/>
    <property type="project" value="TreeGrafter"/>
</dbReference>
<dbReference type="GO" id="GO:0005319">
    <property type="term" value="F:lipid transporter activity"/>
    <property type="evidence" value="ECO:0007669"/>
    <property type="project" value="TreeGrafter"/>
</dbReference>
<dbReference type="PANTHER" id="PTHR34675">
    <property type="entry name" value="PROTEIN TRIGALACTOSYLDIACYLGLYCEROL 2, CHLOROPLASTIC"/>
    <property type="match status" value="1"/>
</dbReference>
<gene>
    <name evidence="3" type="ORF">FPE_LOCUS11871</name>
</gene>
<name>A0AAD2DUH7_9LAMI</name>
<organism evidence="3 4">
    <name type="scientific">Fraxinus pennsylvanica</name>
    <dbReference type="NCBI Taxonomy" id="56036"/>
    <lineage>
        <taxon>Eukaryota</taxon>
        <taxon>Viridiplantae</taxon>
        <taxon>Streptophyta</taxon>
        <taxon>Embryophyta</taxon>
        <taxon>Tracheophyta</taxon>
        <taxon>Spermatophyta</taxon>
        <taxon>Magnoliopsida</taxon>
        <taxon>eudicotyledons</taxon>
        <taxon>Gunneridae</taxon>
        <taxon>Pentapetalae</taxon>
        <taxon>asterids</taxon>
        <taxon>lamiids</taxon>
        <taxon>Lamiales</taxon>
        <taxon>Oleaceae</taxon>
        <taxon>Oleeae</taxon>
        <taxon>Fraxinus</taxon>
    </lineage>
</organism>
<evidence type="ECO:0000313" key="3">
    <source>
        <dbReference type="EMBL" id="CAI9764441.1"/>
    </source>
</evidence>
<dbReference type="EMBL" id="OU503042">
    <property type="protein sequence ID" value="CAI9764441.1"/>
    <property type="molecule type" value="Genomic_DNA"/>
</dbReference>
<feature type="domain" description="Mce/MlaD" evidence="2">
    <location>
        <begin position="197"/>
        <end position="272"/>
    </location>
</feature>
<evidence type="ECO:0000313" key="4">
    <source>
        <dbReference type="Proteomes" id="UP000834106"/>
    </source>
</evidence>
<proteinExistence type="predicted"/>
<keyword evidence="1" id="KW-0812">Transmembrane</keyword>
<keyword evidence="1" id="KW-1133">Transmembrane helix</keyword>
<dbReference type="Proteomes" id="UP000834106">
    <property type="component" value="Chromosome 7"/>
</dbReference>
<accession>A0AAD2DUH7</accession>
<dbReference type="InterPro" id="IPR039342">
    <property type="entry name" value="TGD2-like"/>
</dbReference>
<dbReference type="InterPro" id="IPR003399">
    <property type="entry name" value="Mce/MlaD"/>
</dbReference>
<dbReference type="AlphaFoldDB" id="A0AAD2DUH7"/>
<evidence type="ECO:0000256" key="1">
    <source>
        <dbReference type="SAM" id="Phobius"/>
    </source>
</evidence>
<protein>
    <recommendedName>
        <fullName evidence="2">Mce/MlaD domain-containing protein</fullName>
    </recommendedName>
</protein>
<dbReference type="GO" id="GO:0009706">
    <property type="term" value="C:chloroplast inner membrane"/>
    <property type="evidence" value="ECO:0007669"/>
    <property type="project" value="TreeGrafter"/>
</dbReference>
<evidence type="ECO:0000259" key="2">
    <source>
        <dbReference type="Pfam" id="PF02470"/>
    </source>
</evidence>
<keyword evidence="4" id="KW-1185">Reference proteome</keyword>
<dbReference type="PANTHER" id="PTHR34675:SF1">
    <property type="entry name" value="PROTEIN TRIGALACTOSYLDIACYLGLYCEROL 2, CHLOROPLASTIC"/>
    <property type="match status" value="1"/>
</dbReference>
<sequence>MHSLTLLFPASLGAHKFSLLGFRAYYSLFIFTTAGKLEIRFQLTIVVYPYISTTFQYCCKRKMVGYPPIHISSTATVFPSYLIIPTKQQCSLKFSPCLKTPLGHKRKVLWVKATSSADTGYTQQQPTSSKSKSPLSVFFDVPLIIWRQTLRPLSDFGFGRRSIWEGGVGLFLVSGTVLLALSLAWLRGFQLRSKFRKYLAVFEFDQASGMCTGTPVRIRGVTVGNVIRVNPSLKSIEAVVEVEDDKSIIPRNSLIEVNQSGLLMETMIDITPRHPIPTPSASPLDADCVKEGLIVCDKQKIKGYQGVSLDELVGIFTRIGREMEEIGVANTYSLAERVSSVVEEARPLLIKIKAMAEDIQPLLAEVHGSGLLKEVENLTKSLTQASEDLRRVHSSIMTPENTELIQKSIYTLIFTLKNIESISSDILGFTGDEATRRNLKLLIKSLSRLL</sequence>
<keyword evidence="1" id="KW-0472">Membrane</keyword>
<feature type="transmembrane region" description="Helical" evidence="1">
    <location>
        <begin position="163"/>
        <end position="186"/>
    </location>
</feature>
<reference evidence="3" key="1">
    <citation type="submission" date="2023-05" db="EMBL/GenBank/DDBJ databases">
        <authorList>
            <person name="Huff M."/>
        </authorList>
    </citation>
    <scope>NUCLEOTIDE SEQUENCE</scope>
</reference>
<dbReference type="Pfam" id="PF02470">
    <property type="entry name" value="MlaD"/>
    <property type="match status" value="1"/>
</dbReference>